<dbReference type="AlphaFoldDB" id="A0A8S9ZFF8"/>
<dbReference type="EMBL" id="JABEBT010000113">
    <property type="protein sequence ID" value="KAF7632052.1"/>
    <property type="molecule type" value="Genomic_DNA"/>
</dbReference>
<evidence type="ECO:0000313" key="3">
    <source>
        <dbReference type="Proteomes" id="UP000605970"/>
    </source>
</evidence>
<keyword evidence="3" id="KW-1185">Reference proteome</keyword>
<protein>
    <submittedName>
        <fullName evidence="2">Uncharacterized protein</fullName>
    </submittedName>
</protein>
<name>A0A8S9ZFF8_9BILA</name>
<organism evidence="2 3">
    <name type="scientific">Meloidogyne graminicola</name>
    <dbReference type="NCBI Taxonomy" id="189291"/>
    <lineage>
        <taxon>Eukaryota</taxon>
        <taxon>Metazoa</taxon>
        <taxon>Ecdysozoa</taxon>
        <taxon>Nematoda</taxon>
        <taxon>Chromadorea</taxon>
        <taxon>Rhabditida</taxon>
        <taxon>Tylenchina</taxon>
        <taxon>Tylenchomorpha</taxon>
        <taxon>Tylenchoidea</taxon>
        <taxon>Meloidogynidae</taxon>
        <taxon>Meloidogyninae</taxon>
        <taxon>Meloidogyne</taxon>
    </lineage>
</organism>
<feature type="compositionally biased region" description="Polar residues" evidence="1">
    <location>
        <begin position="20"/>
        <end position="34"/>
    </location>
</feature>
<accession>A0A8S9ZFF8</accession>
<dbReference type="Proteomes" id="UP000605970">
    <property type="component" value="Unassembled WGS sequence"/>
</dbReference>
<evidence type="ECO:0000313" key="2">
    <source>
        <dbReference type="EMBL" id="KAF7632052.1"/>
    </source>
</evidence>
<proteinExistence type="predicted"/>
<feature type="region of interest" description="Disordered" evidence="1">
    <location>
        <begin position="20"/>
        <end position="48"/>
    </location>
</feature>
<comment type="caution">
    <text evidence="2">The sequence shown here is derived from an EMBL/GenBank/DDBJ whole genome shotgun (WGS) entry which is preliminary data.</text>
</comment>
<reference evidence="2" key="1">
    <citation type="journal article" date="2020" name="Ecol. Evol.">
        <title>Genome structure and content of the rice root-knot nematode (Meloidogyne graminicola).</title>
        <authorList>
            <person name="Phan N.T."/>
            <person name="Danchin E.G.J."/>
            <person name="Klopp C."/>
            <person name="Perfus-Barbeoch L."/>
            <person name="Kozlowski D.K."/>
            <person name="Koutsovoulos G.D."/>
            <person name="Lopez-Roques C."/>
            <person name="Bouchez O."/>
            <person name="Zahm M."/>
            <person name="Besnard G."/>
            <person name="Bellafiore S."/>
        </authorList>
    </citation>
    <scope>NUCLEOTIDE SEQUENCE</scope>
    <source>
        <strain evidence="2">VN-18</strain>
    </source>
</reference>
<sequence>MLTFSLDIHSGRVNKNMSQLLTEKQSSSSSNFEGTNLQNKQKKKKSKKFVLNKVKTKQKIMKTKNT</sequence>
<evidence type="ECO:0000256" key="1">
    <source>
        <dbReference type="SAM" id="MobiDB-lite"/>
    </source>
</evidence>
<gene>
    <name evidence="2" type="ORF">Mgra_00008501</name>
</gene>